<dbReference type="Gene3D" id="3.40.50.150">
    <property type="entry name" value="Vaccinia Virus protein VP39"/>
    <property type="match status" value="1"/>
</dbReference>
<evidence type="ECO:0000313" key="1">
    <source>
        <dbReference type="EMBL" id="GIP52182.1"/>
    </source>
</evidence>
<evidence type="ECO:0008006" key="3">
    <source>
        <dbReference type="Google" id="ProtNLM"/>
    </source>
</evidence>
<reference evidence="1 2" key="1">
    <citation type="submission" date="2021-03" db="EMBL/GenBank/DDBJ databases">
        <title>Antimicrobial resistance genes in bacteria isolated from Japanese honey, and their potential for conferring macrolide and lincosamide resistance in the American foulbrood pathogen Paenibacillus larvae.</title>
        <authorList>
            <person name="Okamoto M."/>
            <person name="Kumagai M."/>
            <person name="Kanamori H."/>
            <person name="Takamatsu D."/>
        </authorList>
    </citation>
    <scope>NUCLEOTIDE SEQUENCE [LARGE SCALE GENOMIC DNA]</scope>
    <source>
        <strain evidence="1 2">J42TS3</strain>
    </source>
</reference>
<name>A0ABQ4M982_9BACL</name>
<dbReference type="RefSeq" id="WP_211021328.1">
    <property type="nucleotide sequence ID" value="NZ_BOSL01000003.1"/>
</dbReference>
<keyword evidence="2" id="KW-1185">Reference proteome</keyword>
<sequence length="233" mass="26338">MHRFWEKVIKPLILSVQPKVIVEIGSFTGMNTFKLLDYCSYTGAKCVVIDPAPLYDVQLMQRYYGDTVSLYETLSLEALPQIGAYDMVLIDGDHNWYTVYHELKLAEQMAQREGLPFPVTVLHDTGWPYGRRDMYYSPETVPEAYRQPCEKKGLQRGYTGLLEAGGFNSTVHNAVQEHGPKNGILTAIEDFLMETEHALSFYELSSNNGLGVIVPDNERLRGSVKYILDSSGL</sequence>
<dbReference type="InterPro" id="IPR029063">
    <property type="entry name" value="SAM-dependent_MTases_sf"/>
</dbReference>
<dbReference type="Proteomes" id="UP000679992">
    <property type="component" value="Unassembled WGS sequence"/>
</dbReference>
<organism evidence="1 2">
    <name type="scientific">Paenibacillus vini</name>
    <dbReference type="NCBI Taxonomy" id="1476024"/>
    <lineage>
        <taxon>Bacteria</taxon>
        <taxon>Bacillati</taxon>
        <taxon>Bacillota</taxon>
        <taxon>Bacilli</taxon>
        <taxon>Bacillales</taxon>
        <taxon>Paenibacillaceae</taxon>
        <taxon>Paenibacillus</taxon>
    </lineage>
</organism>
<gene>
    <name evidence="1" type="ORF">J42TS3_12170</name>
</gene>
<dbReference type="Pfam" id="PF13578">
    <property type="entry name" value="Methyltransf_24"/>
    <property type="match status" value="1"/>
</dbReference>
<proteinExistence type="predicted"/>
<protein>
    <recommendedName>
        <fullName evidence="3">Family 2 glycosyl transferase</fullName>
    </recommendedName>
</protein>
<comment type="caution">
    <text evidence="1">The sequence shown here is derived from an EMBL/GenBank/DDBJ whole genome shotgun (WGS) entry which is preliminary data.</text>
</comment>
<accession>A0ABQ4M982</accession>
<dbReference type="SUPFAM" id="SSF53335">
    <property type="entry name" value="S-adenosyl-L-methionine-dependent methyltransferases"/>
    <property type="match status" value="1"/>
</dbReference>
<evidence type="ECO:0000313" key="2">
    <source>
        <dbReference type="Proteomes" id="UP000679992"/>
    </source>
</evidence>
<dbReference type="EMBL" id="BOSL01000003">
    <property type="protein sequence ID" value="GIP52182.1"/>
    <property type="molecule type" value="Genomic_DNA"/>
</dbReference>